<keyword evidence="2" id="KW-1185">Reference proteome</keyword>
<proteinExistence type="predicted"/>
<dbReference type="EMBL" id="RHFK02000228">
    <property type="protein sequence ID" value="TWW54454.1"/>
    <property type="molecule type" value="Genomic_DNA"/>
</dbReference>
<gene>
    <name evidence="1" type="ORF">D4764_0091910</name>
</gene>
<organism evidence="1 2">
    <name type="scientific">Takifugu flavidus</name>
    <name type="common">sansaifugu</name>
    <dbReference type="NCBI Taxonomy" id="433684"/>
    <lineage>
        <taxon>Eukaryota</taxon>
        <taxon>Metazoa</taxon>
        <taxon>Chordata</taxon>
        <taxon>Craniata</taxon>
        <taxon>Vertebrata</taxon>
        <taxon>Euteleostomi</taxon>
        <taxon>Actinopterygii</taxon>
        <taxon>Neopterygii</taxon>
        <taxon>Teleostei</taxon>
        <taxon>Neoteleostei</taxon>
        <taxon>Acanthomorphata</taxon>
        <taxon>Eupercaria</taxon>
        <taxon>Tetraodontiformes</taxon>
        <taxon>Tetradontoidea</taxon>
        <taxon>Tetraodontidae</taxon>
        <taxon>Takifugu</taxon>
    </lineage>
</organism>
<accession>A0A5C6MH22</accession>
<sequence length="91" mass="10584">MSPMFPSSCYSEQRSWSTATVVIEHRSPASASYDSFMSELRRVFDHRVWRREAEIRPLTFVQGSALVVDYPIQFCICWRVGGMTWHLGQHS</sequence>
<comment type="caution">
    <text evidence="1">The sequence shown here is derived from an EMBL/GenBank/DDBJ whole genome shotgun (WGS) entry which is preliminary data.</text>
</comment>
<protein>
    <submittedName>
        <fullName evidence="1">Uncharacterized protein</fullName>
    </submittedName>
</protein>
<evidence type="ECO:0000313" key="2">
    <source>
        <dbReference type="Proteomes" id="UP000324091"/>
    </source>
</evidence>
<dbReference type="Proteomes" id="UP000324091">
    <property type="component" value="Unassembled WGS sequence"/>
</dbReference>
<evidence type="ECO:0000313" key="1">
    <source>
        <dbReference type="EMBL" id="TWW54454.1"/>
    </source>
</evidence>
<name>A0A5C6MH22_9TELE</name>
<dbReference type="AlphaFoldDB" id="A0A5C6MH22"/>
<reference evidence="1 2" key="1">
    <citation type="submission" date="2019-04" db="EMBL/GenBank/DDBJ databases">
        <title>Chromosome genome assembly for Takifugu flavidus.</title>
        <authorList>
            <person name="Xiao S."/>
        </authorList>
    </citation>
    <scope>NUCLEOTIDE SEQUENCE [LARGE SCALE GENOMIC DNA]</scope>
    <source>
        <strain evidence="1">HTHZ2018</strain>
        <tissue evidence="1">Muscle</tissue>
    </source>
</reference>